<comment type="function">
    <text evidence="15">A component of desmosome cell-cell junctions which are required for positive regulation of cellular adhesion. Involved in the interaction of plaque proteins and intermediate filaments mediating cell-cell adhesion.</text>
</comment>
<evidence type="ECO:0000256" key="13">
    <source>
        <dbReference type="PROSITE-ProRule" id="PRU00043"/>
    </source>
</evidence>
<dbReference type="SUPFAM" id="SSF49313">
    <property type="entry name" value="Cadherin-like"/>
    <property type="match status" value="6"/>
</dbReference>
<dbReference type="Gene3D" id="4.10.900.10">
    <property type="entry name" value="TCF3-CBD (Catenin binding domain)"/>
    <property type="match status" value="1"/>
</dbReference>
<dbReference type="PRINTS" id="PR00205">
    <property type="entry name" value="CADHERIN"/>
</dbReference>
<protein>
    <submittedName>
        <fullName evidence="20">Desmocollin-3-like</fullName>
    </submittedName>
</protein>
<evidence type="ECO:0000256" key="3">
    <source>
        <dbReference type="ARBA" id="ARBA00022475"/>
    </source>
</evidence>
<dbReference type="PRINTS" id="PR01820">
    <property type="entry name" value="DESMOCOLLIN"/>
</dbReference>
<evidence type="ECO:0000313" key="20">
    <source>
        <dbReference type="RefSeq" id="XP_025786941.1"/>
    </source>
</evidence>
<dbReference type="PRINTS" id="PR01818">
    <property type="entry name" value="DESMOCADHERN"/>
</dbReference>
<feature type="region of interest" description="Disordered" evidence="16">
    <location>
        <begin position="14"/>
        <end position="63"/>
    </location>
</feature>
<reference evidence="20" key="1">
    <citation type="submission" date="2025-08" db="UniProtKB">
        <authorList>
            <consortium name="RefSeq"/>
        </authorList>
    </citation>
    <scope>IDENTIFICATION</scope>
    <source>
        <tissue evidence="20">Blood</tissue>
    </source>
</reference>
<dbReference type="GO" id="GO:0005509">
    <property type="term" value="F:calcium ion binding"/>
    <property type="evidence" value="ECO:0007669"/>
    <property type="project" value="UniProtKB-UniRule"/>
</dbReference>
<sequence>MGFRRLPHPRLTWDGDVSDWRGWNGASGSRRGVNSENRPPDSASAKCYSELTPESPGPRRSVPEARGAWEGWILAAVGVAETHGEEAGTLSARLRAEIQTRPGSRSGCAVERSRARPSKPESKDGPGVGFGENLPSWGVFSFACEACKKVTFNIPSKLEADKIVGRVNLKECLRSADLIRSGDPDFRVLDDGSVYTTSTMVLSDEKRSFTIWLSDSRTQAQKEIKVLLEHQKKVLRKRHAKEAVLRRSKRRWAPIPCSMQENSLGPFPLFLQQVQSDAAQNYTIFYSISGHGVDQEPLNLFFIERDTGNLYCTRPVDREEYEVFDLIAYASTADGYSADMPLPLPIRVEDENDNHPIFTEAIYNFEVPESSRLGTTVGVVCATDKDEPDTMHTRLKYSILEQTPKSPGIFSVHPTTGAITTVAHYLDRETVDKYSLIMKVQDMDGQLFGLMSTSTCIITVKDSNDNAPTFKQNTYEASVEENAYNVEILRIPIEDKDLINTANWRANFTILKGNENGHFKISTDKETNEGVLYVVKPLNYEENHQVTLEIGVSNEAPFTRDFALRTTMNRALVTVHVRDQDEGPECSPAAQYVRIQEHSAVGSKVNGYKAYDPETRSASGIRYKKLHDPKGWITIDEISGSITTSKILDREAMTPRNDLYNITVLAIDQDGRSCTGTLVVNIEDMNDNPPEILQSYVTICKPRMRYTDISAVDPDEPIHGPPFYFSLADTSPEMNRMWTLTKVNDTAARLSYQKNAEFQEYSVPITVKDREGQSATKTVRVNLCDCTHPSQCLPTRRSAGVILGKWAILAILLGIALLFSVLLTLVCGVFGAKKRKGFPEDLAQQNLIISNTEAPGDDKVCSANGFMTQTVTNSGQGFCGTIGSGMKNGGQETIEMVKGGHQTLESCRGTGHHHTLDSCRGGHVETDTCRHTYSEWHNFTQPRLGEKLHLCNQNENHVPSQDYVLTYNYEGKGSPAGSVGCCSEKQEEDGLDFLNNLGAKFTTLAETCTKR</sequence>
<dbReference type="PROSITE" id="PS50268">
    <property type="entry name" value="CADHERIN_2"/>
    <property type="match status" value="5"/>
</dbReference>
<evidence type="ECO:0000256" key="6">
    <source>
        <dbReference type="ARBA" id="ARBA00022737"/>
    </source>
</evidence>
<feature type="domain" description="Cadherin" evidence="18">
    <location>
        <begin position="359"/>
        <end position="470"/>
    </location>
</feature>
<evidence type="ECO:0000313" key="19">
    <source>
        <dbReference type="Proteomes" id="UP000515131"/>
    </source>
</evidence>
<dbReference type="GeneID" id="112868206"/>
<feature type="domain" description="Cadherin" evidence="18">
    <location>
        <begin position="587"/>
        <end position="692"/>
    </location>
</feature>
<dbReference type="GO" id="GO:0030057">
    <property type="term" value="C:desmosome"/>
    <property type="evidence" value="ECO:0007669"/>
    <property type="project" value="UniProtKB-SubCell"/>
</dbReference>
<dbReference type="CDD" id="cd11304">
    <property type="entry name" value="Cadherin_repeat"/>
    <property type="match status" value="5"/>
</dbReference>
<dbReference type="AlphaFoldDB" id="A0A6P6IFG8"/>
<keyword evidence="5 14" id="KW-0812">Transmembrane</keyword>
<evidence type="ECO:0000256" key="7">
    <source>
        <dbReference type="ARBA" id="ARBA00022837"/>
    </source>
</evidence>
<feature type="domain" description="Cadherin" evidence="18">
    <location>
        <begin position="709"/>
        <end position="796"/>
    </location>
</feature>
<dbReference type="GO" id="GO:0005886">
    <property type="term" value="C:plasma membrane"/>
    <property type="evidence" value="ECO:0007669"/>
    <property type="project" value="UniProtKB-SubCell"/>
</dbReference>
<dbReference type="InterPro" id="IPR020894">
    <property type="entry name" value="Cadherin_CS"/>
</dbReference>
<dbReference type="GO" id="GO:0045295">
    <property type="term" value="F:gamma-catenin binding"/>
    <property type="evidence" value="ECO:0007669"/>
    <property type="project" value="TreeGrafter"/>
</dbReference>
<dbReference type="FunFam" id="2.60.40.60:FF:000019">
    <property type="entry name" value="Cadherin 2"/>
    <property type="match status" value="1"/>
</dbReference>
<dbReference type="Pfam" id="PF08758">
    <property type="entry name" value="Cadherin_pro"/>
    <property type="match status" value="1"/>
</dbReference>
<keyword evidence="8 14" id="KW-0130">Cell adhesion</keyword>
<feature type="domain" description="Cadherin" evidence="18">
    <location>
        <begin position="251"/>
        <end position="358"/>
    </location>
</feature>
<keyword evidence="6" id="KW-0677">Repeat</keyword>
<gene>
    <name evidence="20" type="primary">LOC112868206</name>
</gene>
<dbReference type="InterPro" id="IPR009122">
    <property type="entry name" value="Desmosomal_cadherin"/>
</dbReference>
<dbReference type="InterPro" id="IPR015919">
    <property type="entry name" value="Cadherin-like_sf"/>
</dbReference>
<dbReference type="InterPro" id="IPR002126">
    <property type="entry name" value="Cadherin-like_dom"/>
</dbReference>
<keyword evidence="3" id="KW-1003">Cell membrane</keyword>
<feature type="compositionally biased region" description="Basic and acidic residues" evidence="16">
    <location>
        <begin position="111"/>
        <end position="124"/>
    </location>
</feature>
<feature type="region of interest" description="Disordered" evidence="16">
    <location>
        <begin position="101"/>
        <end position="129"/>
    </location>
</feature>
<dbReference type="PANTHER" id="PTHR24025:SF12">
    <property type="entry name" value="DESMOCOLLIN-3"/>
    <property type="match status" value="1"/>
</dbReference>
<feature type="domain" description="Cadherin" evidence="18">
    <location>
        <begin position="471"/>
        <end position="590"/>
    </location>
</feature>
<keyword evidence="11 17" id="KW-0472">Membrane</keyword>
<accession>A0A6P6IFG8</accession>
<evidence type="ECO:0000256" key="16">
    <source>
        <dbReference type="SAM" id="MobiDB-lite"/>
    </source>
</evidence>
<keyword evidence="7 13" id="KW-0106">Calcium</keyword>
<evidence type="ECO:0000256" key="2">
    <source>
        <dbReference type="ARBA" id="ARBA00004568"/>
    </source>
</evidence>
<evidence type="ECO:0000256" key="10">
    <source>
        <dbReference type="ARBA" id="ARBA00022989"/>
    </source>
</evidence>
<dbReference type="InterPro" id="IPR027397">
    <property type="entry name" value="Catenin-bd_sf"/>
</dbReference>
<dbReference type="GO" id="GO:0007156">
    <property type="term" value="P:homophilic cell adhesion via plasma membrane adhesion molecules"/>
    <property type="evidence" value="ECO:0007669"/>
    <property type="project" value="InterPro"/>
</dbReference>
<dbReference type="InterPro" id="IPR014868">
    <property type="entry name" value="Cadherin_pro_dom"/>
</dbReference>
<evidence type="ECO:0000256" key="12">
    <source>
        <dbReference type="ARBA" id="ARBA00023180"/>
    </source>
</evidence>
<dbReference type="SMART" id="SM00112">
    <property type="entry name" value="CA"/>
    <property type="match status" value="5"/>
</dbReference>
<evidence type="ECO:0000256" key="14">
    <source>
        <dbReference type="RuleBase" id="RU003318"/>
    </source>
</evidence>
<dbReference type="RefSeq" id="XP_025786941.1">
    <property type="nucleotide sequence ID" value="XM_025931156.1"/>
</dbReference>
<name>A0A6P6IFG8_PUMCO</name>
<dbReference type="KEGG" id="pcoo:112868206"/>
<evidence type="ECO:0000256" key="11">
    <source>
        <dbReference type="ARBA" id="ARBA00023136"/>
    </source>
</evidence>
<comment type="subcellular location">
    <subcellularLocation>
        <location evidence="2">Cell junction</location>
        <location evidence="2">Desmosome</location>
    </subcellularLocation>
    <subcellularLocation>
        <location evidence="1 14">Cell membrane</location>
        <topology evidence="1 14">Single-pass type I membrane protein</topology>
    </subcellularLocation>
</comment>
<evidence type="ECO:0000256" key="8">
    <source>
        <dbReference type="ARBA" id="ARBA00022889"/>
    </source>
</evidence>
<evidence type="ECO:0000256" key="15">
    <source>
        <dbReference type="RuleBase" id="RU004358"/>
    </source>
</evidence>
<evidence type="ECO:0000256" key="4">
    <source>
        <dbReference type="ARBA" id="ARBA00022685"/>
    </source>
</evidence>
<keyword evidence="4" id="KW-0165">Cleavage on pair of basic residues</keyword>
<keyword evidence="19" id="KW-1185">Reference proteome</keyword>
<keyword evidence="9" id="KW-0965">Cell junction</keyword>
<dbReference type="Pfam" id="PF01049">
    <property type="entry name" value="CADH_Y-type_LIR"/>
    <property type="match status" value="1"/>
</dbReference>
<dbReference type="FunFam" id="2.60.40.60:FF:000027">
    <property type="entry name" value="Cadherin 2"/>
    <property type="match status" value="1"/>
</dbReference>
<dbReference type="FunFam" id="2.60.40.60:FF:000096">
    <property type="entry name" value="Desmocollin 2"/>
    <property type="match status" value="1"/>
</dbReference>
<dbReference type="Pfam" id="PF00028">
    <property type="entry name" value="Cadherin"/>
    <property type="match status" value="4"/>
</dbReference>
<dbReference type="FunFam" id="4.10.900.10:FF:000005">
    <property type="entry name" value="Desmocollin 2"/>
    <property type="match status" value="1"/>
</dbReference>
<dbReference type="FunFam" id="2.60.40.60:FF:000011">
    <property type="entry name" value="Cadherin 1"/>
    <property type="match status" value="1"/>
</dbReference>
<evidence type="ECO:0000256" key="17">
    <source>
        <dbReference type="SAM" id="Phobius"/>
    </source>
</evidence>
<dbReference type="PANTHER" id="PTHR24025">
    <property type="entry name" value="DESMOGLEIN FAMILY MEMBER"/>
    <property type="match status" value="1"/>
</dbReference>
<proteinExistence type="predicted"/>
<dbReference type="InterPro" id="IPR050971">
    <property type="entry name" value="Cadherin-domain_protein"/>
</dbReference>
<evidence type="ECO:0000256" key="5">
    <source>
        <dbReference type="ARBA" id="ARBA00022692"/>
    </source>
</evidence>
<evidence type="ECO:0000256" key="9">
    <source>
        <dbReference type="ARBA" id="ARBA00022949"/>
    </source>
</evidence>
<dbReference type="PROSITE" id="PS00232">
    <property type="entry name" value="CADHERIN_1"/>
    <property type="match status" value="2"/>
</dbReference>
<dbReference type="FunFam" id="2.60.40.60:FF:000091">
    <property type="entry name" value="Desmocollin 1"/>
    <property type="match status" value="1"/>
</dbReference>
<dbReference type="FunFam" id="2.60.40.60:FF:000031">
    <property type="entry name" value="Cadherin 3"/>
    <property type="match status" value="1"/>
</dbReference>
<evidence type="ECO:0000256" key="1">
    <source>
        <dbReference type="ARBA" id="ARBA00004251"/>
    </source>
</evidence>
<keyword evidence="12" id="KW-0325">Glycoprotein</keyword>
<evidence type="ECO:0000259" key="18">
    <source>
        <dbReference type="PROSITE" id="PS50268"/>
    </source>
</evidence>
<feature type="transmembrane region" description="Helical" evidence="17">
    <location>
        <begin position="806"/>
        <end position="830"/>
    </location>
</feature>
<dbReference type="InterPro" id="IPR000233">
    <property type="entry name" value="Cadherin_Y-type_LIR"/>
</dbReference>
<organism evidence="19 20">
    <name type="scientific">Puma concolor</name>
    <name type="common">Mountain lion</name>
    <name type="synonym">Felis concolor</name>
    <dbReference type="NCBI Taxonomy" id="9696"/>
    <lineage>
        <taxon>Eukaryota</taxon>
        <taxon>Metazoa</taxon>
        <taxon>Chordata</taxon>
        <taxon>Craniata</taxon>
        <taxon>Vertebrata</taxon>
        <taxon>Euteleostomi</taxon>
        <taxon>Mammalia</taxon>
        <taxon>Eutheria</taxon>
        <taxon>Laurasiatheria</taxon>
        <taxon>Carnivora</taxon>
        <taxon>Feliformia</taxon>
        <taxon>Felidae</taxon>
        <taxon>Felinae</taxon>
        <taxon>Puma</taxon>
    </lineage>
</organism>
<keyword evidence="10 17" id="KW-1133">Transmembrane helix</keyword>
<dbReference type="Proteomes" id="UP000515131">
    <property type="component" value="Unplaced"/>
</dbReference>
<dbReference type="Gene3D" id="2.60.40.60">
    <property type="entry name" value="Cadherins"/>
    <property type="match status" value="6"/>
</dbReference>
<dbReference type="SMART" id="SM01055">
    <property type="entry name" value="Cadherin_pro"/>
    <property type="match status" value="1"/>
</dbReference>